<name>A0ABD0SME0_LOXSC</name>
<dbReference type="AlphaFoldDB" id="A0ABD0SME0"/>
<evidence type="ECO:0000313" key="3">
    <source>
        <dbReference type="Proteomes" id="UP001549921"/>
    </source>
</evidence>
<proteinExistence type="predicted"/>
<reference evidence="2 3" key="1">
    <citation type="submission" date="2024-06" db="EMBL/GenBank/DDBJ databases">
        <title>A chromosome-level genome assembly of beet webworm, Loxostege sticticalis.</title>
        <authorList>
            <person name="Zhang Y."/>
        </authorList>
    </citation>
    <scope>NUCLEOTIDE SEQUENCE [LARGE SCALE GENOMIC DNA]</scope>
    <source>
        <strain evidence="2">AQ028</strain>
        <tissue evidence="2">Male pupae</tissue>
    </source>
</reference>
<dbReference type="InterPro" id="IPR000477">
    <property type="entry name" value="RT_dom"/>
</dbReference>
<accession>A0ABD0SME0</accession>
<protein>
    <recommendedName>
        <fullName evidence="1">Reverse transcriptase domain-containing protein</fullName>
    </recommendedName>
</protein>
<feature type="domain" description="Reverse transcriptase" evidence="1">
    <location>
        <begin position="1"/>
        <end position="218"/>
    </location>
</feature>
<dbReference type="PROSITE" id="PS50878">
    <property type="entry name" value="RT_POL"/>
    <property type="match status" value="1"/>
</dbReference>
<dbReference type="InterPro" id="IPR043502">
    <property type="entry name" value="DNA/RNA_pol_sf"/>
</dbReference>
<organism evidence="2 3">
    <name type="scientific">Loxostege sticticalis</name>
    <name type="common">Beet webworm moth</name>
    <dbReference type="NCBI Taxonomy" id="481309"/>
    <lineage>
        <taxon>Eukaryota</taxon>
        <taxon>Metazoa</taxon>
        <taxon>Ecdysozoa</taxon>
        <taxon>Arthropoda</taxon>
        <taxon>Hexapoda</taxon>
        <taxon>Insecta</taxon>
        <taxon>Pterygota</taxon>
        <taxon>Neoptera</taxon>
        <taxon>Endopterygota</taxon>
        <taxon>Lepidoptera</taxon>
        <taxon>Glossata</taxon>
        <taxon>Ditrysia</taxon>
        <taxon>Pyraloidea</taxon>
        <taxon>Crambidae</taxon>
        <taxon>Pyraustinae</taxon>
        <taxon>Loxostege</taxon>
    </lineage>
</organism>
<dbReference type="Pfam" id="PF00078">
    <property type="entry name" value="RVT_1"/>
    <property type="match status" value="1"/>
</dbReference>
<dbReference type="PANTHER" id="PTHR33332">
    <property type="entry name" value="REVERSE TRANSCRIPTASE DOMAIN-CONTAINING PROTEIN"/>
    <property type="match status" value="1"/>
</dbReference>
<gene>
    <name evidence="2" type="ORF">ABMA28_005662</name>
</gene>
<evidence type="ECO:0000259" key="1">
    <source>
        <dbReference type="PROSITE" id="PS50878"/>
    </source>
</evidence>
<sequence length="234" mass="26616">MFSSAYLLIGKLVIFIYIVYEVNEHLNHRKCVLALFIDFSRAFDTLQHQLLINKLDDCGIRGSLLNWCRNYLQNRTFTVKLDNSFSDPKCVTEGTAQGSILGPLHFLSYVNEMGNCLKHSSCYQFADDTCLLVSGEDISNACNSLQADLDMLIRWCHDVGLVLNADKTKLMVINSPYMRYPTPKPLIAHNHDCLHQLGTCQCPTIEVVTTQKYLGLIIDSKFNWGHHIEHVCNN</sequence>
<dbReference type="EMBL" id="JBEDNZ010000018">
    <property type="protein sequence ID" value="KAL0821013.1"/>
    <property type="molecule type" value="Genomic_DNA"/>
</dbReference>
<dbReference type="Proteomes" id="UP001549921">
    <property type="component" value="Unassembled WGS sequence"/>
</dbReference>
<dbReference type="SUPFAM" id="SSF56672">
    <property type="entry name" value="DNA/RNA polymerases"/>
    <property type="match status" value="1"/>
</dbReference>
<evidence type="ECO:0000313" key="2">
    <source>
        <dbReference type="EMBL" id="KAL0821013.1"/>
    </source>
</evidence>
<comment type="caution">
    <text evidence="2">The sequence shown here is derived from an EMBL/GenBank/DDBJ whole genome shotgun (WGS) entry which is preliminary data.</text>
</comment>
<dbReference type="GO" id="GO:0071897">
    <property type="term" value="P:DNA biosynthetic process"/>
    <property type="evidence" value="ECO:0007669"/>
    <property type="project" value="UniProtKB-ARBA"/>
</dbReference>